<evidence type="ECO:0000313" key="5">
    <source>
        <dbReference type="Proteomes" id="UP000650833"/>
    </source>
</evidence>
<accession>A0A8H7QYR0</accession>
<keyword evidence="5" id="KW-1185">Reference proteome</keyword>
<dbReference type="Gene3D" id="3.40.50.300">
    <property type="entry name" value="P-loop containing nucleotide triphosphate hydrolases"/>
    <property type="match status" value="1"/>
</dbReference>
<proteinExistence type="inferred from homology"/>
<name>A0A8H7QYR0_9FUNG</name>
<evidence type="ECO:0000313" key="4">
    <source>
        <dbReference type="EMBL" id="KAG2201123.1"/>
    </source>
</evidence>
<dbReference type="Pfam" id="PF00735">
    <property type="entry name" value="Septin"/>
    <property type="match status" value="1"/>
</dbReference>
<comment type="similarity">
    <text evidence="1">Belongs to the TRAFAC class TrmE-Era-EngA-EngB-Septin-like GTPase superfamily. Septin GTPase family.</text>
</comment>
<dbReference type="InterPro" id="IPR027417">
    <property type="entry name" value="P-loop_NTPase"/>
</dbReference>
<dbReference type="PANTHER" id="PTHR18884">
    <property type="entry name" value="SEPTIN"/>
    <property type="match status" value="1"/>
</dbReference>
<evidence type="ECO:0000256" key="2">
    <source>
        <dbReference type="SAM" id="Phobius"/>
    </source>
</evidence>
<feature type="transmembrane region" description="Helical" evidence="2">
    <location>
        <begin position="532"/>
        <end position="549"/>
    </location>
</feature>
<comment type="caution">
    <text evidence="4">The sequence shown here is derived from an EMBL/GenBank/DDBJ whole genome shotgun (WGS) entry which is preliminary data.</text>
</comment>
<dbReference type="Proteomes" id="UP000650833">
    <property type="component" value="Unassembled WGS sequence"/>
</dbReference>
<keyword evidence="2" id="KW-0472">Membrane</keyword>
<organism evidence="4 5">
    <name type="scientific">Mucor plumbeus</name>
    <dbReference type="NCBI Taxonomy" id="97098"/>
    <lineage>
        <taxon>Eukaryota</taxon>
        <taxon>Fungi</taxon>
        <taxon>Fungi incertae sedis</taxon>
        <taxon>Mucoromycota</taxon>
        <taxon>Mucoromycotina</taxon>
        <taxon>Mucoromycetes</taxon>
        <taxon>Mucorales</taxon>
        <taxon>Mucorineae</taxon>
        <taxon>Mucoraceae</taxon>
        <taxon>Mucor</taxon>
    </lineage>
</organism>
<dbReference type="SUPFAM" id="SSF52540">
    <property type="entry name" value="P-loop containing nucleoside triphosphate hydrolases"/>
    <property type="match status" value="1"/>
</dbReference>
<dbReference type="EMBL" id="JAEPRC010000295">
    <property type="protein sequence ID" value="KAG2201123.1"/>
    <property type="molecule type" value="Genomic_DNA"/>
</dbReference>
<protein>
    <recommendedName>
        <fullName evidence="3">Septin-type G domain-containing protein</fullName>
    </recommendedName>
</protein>
<feature type="domain" description="Septin-type G" evidence="3">
    <location>
        <begin position="175"/>
        <end position="346"/>
    </location>
</feature>
<evidence type="ECO:0000259" key="3">
    <source>
        <dbReference type="Pfam" id="PF00735"/>
    </source>
</evidence>
<keyword evidence="2" id="KW-0812">Transmembrane</keyword>
<gene>
    <name evidence="4" type="ORF">INT46_004828</name>
</gene>
<reference evidence="4" key="1">
    <citation type="submission" date="2020-12" db="EMBL/GenBank/DDBJ databases">
        <title>Metabolic potential, ecology and presence of endohyphal bacteria is reflected in genomic diversity of Mucoromycotina.</title>
        <authorList>
            <person name="Muszewska A."/>
            <person name="Okrasinska A."/>
            <person name="Steczkiewicz K."/>
            <person name="Drgas O."/>
            <person name="Orlowska M."/>
            <person name="Perlinska-Lenart U."/>
            <person name="Aleksandrzak-Piekarczyk T."/>
            <person name="Szatraj K."/>
            <person name="Zielenkiewicz U."/>
            <person name="Pilsyk S."/>
            <person name="Malc E."/>
            <person name="Mieczkowski P."/>
            <person name="Kruszewska J.S."/>
            <person name="Biernat P."/>
            <person name="Pawlowska J."/>
        </authorList>
    </citation>
    <scope>NUCLEOTIDE SEQUENCE</scope>
    <source>
        <strain evidence="4">CBS 226.32</strain>
    </source>
</reference>
<keyword evidence="1" id="KW-0342">GTP-binding</keyword>
<dbReference type="OrthoDB" id="5340910at2759"/>
<dbReference type="GO" id="GO:0005525">
    <property type="term" value="F:GTP binding"/>
    <property type="evidence" value="ECO:0007669"/>
    <property type="project" value="UniProtKB-KW"/>
</dbReference>
<evidence type="ECO:0000256" key="1">
    <source>
        <dbReference type="RuleBase" id="RU004560"/>
    </source>
</evidence>
<keyword evidence="2" id="KW-1133">Transmembrane helix</keyword>
<keyword evidence="1" id="KW-0547">Nucleotide-binding</keyword>
<dbReference type="InterPro" id="IPR030379">
    <property type="entry name" value="G_SEPTIN_dom"/>
</dbReference>
<dbReference type="AlphaFoldDB" id="A0A8H7QYR0"/>
<sequence>MPRFLPLVTGLAVATAITYKFKNGLLQDQNDIKTRLEDAKSTLDKAVIEPTFGSSKSYLSDSQKYVSNRLVPSVKDSWNTQIMNAAQSLVKVDIGSKATELWNKHVNFMSILSVEQQTKDNNFGITSINDNIEPKKYQHQHQHLRQHQSQRQCDSNNINAYVVPKVKSLDHTHHKFRMIVCGDSGIGKTSLVHALTSISPLPEEENHLNSPILEPIEVLSINSDLCVIDTCGYGALLRAEIVFSHVKSYLETQFEKTTQLFSTSIQDELLSFMVHQSSDALCHIDACLYLIMGRLKPVDLEYMRSIHDLVNIIPVIIQPDLSLRPEAMIEQRIDILNVMHSNSIKFNYLGYKTFQDLLGACKKPLLNPHCPPFVLDWSTSKKSSFHGLLPLRQALVSSKLLRLNTTEKFMLWKQQLCNSFSTASSSTTTTTSSSSSIQQEQQKNNIRISQYVSKRRHSMEKEMLIQEKKLKQEFQLASKQRRSELILKEINALVQQDSNNKLLIRYQQQQQQQQPQRQYIPPQIHPMTHSPFWIALSIFLSIFICYQNWNWWTYY</sequence>